<evidence type="ECO:0000256" key="3">
    <source>
        <dbReference type="ARBA" id="ARBA00022692"/>
    </source>
</evidence>
<evidence type="ECO:0000256" key="2">
    <source>
        <dbReference type="ARBA" id="ARBA00022475"/>
    </source>
</evidence>
<feature type="transmembrane region" description="Helical" evidence="8">
    <location>
        <begin position="328"/>
        <end position="358"/>
    </location>
</feature>
<dbReference type="InterPro" id="IPR003838">
    <property type="entry name" value="ABC3_permease_C"/>
</dbReference>
<evidence type="ECO:0000256" key="8">
    <source>
        <dbReference type="SAM" id="Phobius"/>
    </source>
</evidence>
<feature type="transmembrane region" description="Helical" evidence="8">
    <location>
        <begin position="429"/>
        <end position="452"/>
    </location>
</feature>
<feature type="transmembrane region" description="Helical" evidence="8">
    <location>
        <begin position="378"/>
        <end position="399"/>
    </location>
</feature>
<dbReference type="EMBL" id="CP119108">
    <property type="protein sequence ID" value="WEG07858.1"/>
    <property type="molecule type" value="Genomic_DNA"/>
</dbReference>
<sequence>MTGRPSAWARWRVDLRLAWRQVRRTKGSSALVVALVALPVMALTAGVVFWASHQATPQQHVTLELGQNQAWVQIVGGANPLREQAIDDPLSFAMDGAQEEDDRGNAAPTSPQAFLPPGTRTIEVHQGGTAYVETAAGTAHVATTTGPVWDPVFAGRYTVLEGTAPASTSEAMVTPGLLARLGMDIGGTVTFPDEHTTLTITGTMRELDEPPGVNQLFLTEPGDLVTDSGAARWYTPDWQPDVQTLPALNHAGLVAFARDLVLDPPAGSRLASDDAGAMWTAAAYTGVGAAFEGYLVVLLAGAAFAVSARRQARSLAVAVSVGARRADVFRVVLLQGAVLGLIGGAVGALLGLGLTAAARTLLDDHVVGSLTSGWGWNVPWPMVIAIVVFAVAVGLLSAAAPARSATRGDVLAALRGSRRPARLRPHRPAWGVGLMVLGMAATIAGALLMAALNAAKPIDYQSPWRAVALGAIIAGPLVFQVGMIVGGHWTLSVLSRVLSRMGVGARLASRDAAANPSRVVPAFAAIAACVFVASFALSMTAMLSAGTTRTYRWAGHPGTVTVWMWGDHMSDTKTFLDPARSVLAASTPRTTALVSTPAEPTLDPNTLEAQDPTARAWSVAKAHSEDPSCAHCRDDYRYLFGATLRVIAPDDLTTLLGVSLGVADLDAFRNGSALAVDRYGFGDDTATIAEWTAAGQSEYVTTEGGSSGPAALHTVPMRSVAVPYPQEEDVVYIATATAGKLGMSLEPERIVATYAAPPADSVIDAMTADAANIRIGREGRIGVYAEKGPAAVSPVLWLISAATAVLVIGAGSICLGLSRFERRPDDATLTAVGARPTTRRVVSAWQAAIVVGLGTAVGVTASLLPTWGVAQTTADYLRFTEVPWLWLAITAFGLPLVMAAASWLIPPRAPDLIRRTAIA</sequence>
<evidence type="ECO:0000256" key="5">
    <source>
        <dbReference type="ARBA" id="ARBA00023136"/>
    </source>
</evidence>
<protein>
    <submittedName>
        <fullName evidence="10">FtsX-like permease family protein</fullName>
    </submittedName>
</protein>
<comment type="subcellular location">
    <subcellularLocation>
        <location evidence="1">Cell membrane</location>
        <topology evidence="1">Multi-pass membrane protein</topology>
    </subcellularLocation>
</comment>
<keyword evidence="3 8" id="KW-0812">Transmembrane</keyword>
<gene>
    <name evidence="10" type="ORF">PU630_11460</name>
</gene>
<keyword evidence="4 8" id="KW-1133">Transmembrane helix</keyword>
<evidence type="ECO:0000256" key="6">
    <source>
        <dbReference type="ARBA" id="ARBA00038076"/>
    </source>
</evidence>
<feature type="transmembrane region" description="Helical" evidence="8">
    <location>
        <begin position="795"/>
        <end position="820"/>
    </location>
</feature>
<comment type="similarity">
    <text evidence="6">Belongs to the ABC-4 integral membrane protein family.</text>
</comment>
<feature type="transmembrane region" description="Helical" evidence="8">
    <location>
        <begin position="519"/>
        <end position="543"/>
    </location>
</feature>
<feature type="transmembrane region" description="Helical" evidence="8">
    <location>
        <begin position="30"/>
        <end position="51"/>
    </location>
</feature>
<evidence type="ECO:0000313" key="10">
    <source>
        <dbReference type="EMBL" id="WEG07858.1"/>
    </source>
</evidence>
<keyword evidence="5 8" id="KW-0472">Membrane</keyword>
<proteinExistence type="inferred from homology"/>
<evidence type="ECO:0000313" key="11">
    <source>
        <dbReference type="Proteomes" id="UP001214553"/>
    </source>
</evidence>
<feature type="transmembrane region" description="Helical" evidence="8">
    <location>
        <begin position="281"/>
        <end position="307"/>
    </location>
</feature>
<feature type="region of interest" description="Disordered" evidence="7">
    <location>
        <begin position="97"/>
        <end position="118"/>
    </location>
</feature>
<feature type="transmembrane region" description="Helical" evidence="8">
    <location>
        <begin position="841"/>
        <end position="864"/>
    </location>
</feature>
<feature type="transmembrane region" description="Helical" evidence="8">
    <location>
        <begin position="464"/>
        <end position="491"/>
    </location>
</feature>
<dbReference type="Proteomes" id="UP001214553">
    <property type="component" value="Chromosome"/>
</dbReference>
<dbReference type="RefSeq" id="WP_275277196.1">
    <property type="nucleotide sequence ID" value="NZ_CP119108.1"/>
</dbReference>
<dbReference type="InterPro" id="IPR050250">
    <property type="entry name" value="Macrolide_Exporter_MacB"/>
</dbReference>
<feature type="domain" description="ABC3 transporter permease C-terminal" evidence="9">
    <location>
        <begin position="295"/>
        <end position="407"/>
    </location>
</feature>
<dbReference type="PANTHER" id="PTHR30572">
    <property type="entry name" value="MEMBRANE COMPONENT OF TRANSPORTER-RELATED"/>
    <property type="match status" value="1"/>
</dbReference>
<accession>A0ABY8BZ36</accession>
<evidence type="ECO:0000256" key="1">
    <source>
        <dbReference type="ARBA" id="ARBA00004651"/>
    </source>
</evidence>
<dbReference type="Pfam" id="PF02687">
    <property type="entry name" value="FtsX"/>
    <property type="match status" value="1"/>
</dbReference>
<dbReference type="PANTHER" id="PTHR30572:SF4">
    <property type="entry name" value="ABC TRANSPORTER PERMEASE YTRF"/>
    <property type="match status" value="1"/>
</dbReference>
<keyword evidence="11" id="KW-1185">Reference proteome</keyword>
<evidence type="ECO:0000256" key="7">
    <source>
        <dbReference type="SAM" id="MobiDB-lite"/>
    </source>
</evidence>
<evidence type="ECO:0000259" key="9">
    <source>
        <dbReference type="Pfam" id="PF02687"/>
    </source>
</evidence>
<evidence type="ECO:0000256" key="4">
    <source>
        <dbReference type="ARBA" id="ARBA00022989"/>
    </source>
</evidence>
<reference evidence="10 11" key="1">
    <citation type="submission" date="2023-03" db="EMBL/GenBank/DDBJ databases">
        <title>Genome sequence of Microbacterium sp. KACC 23027.</title>
        <authorList>
            <person name="Kim S."/>
            <person name="Heo J."/>
            <person name="Kwon S.-W."/>
        </authorList>
    </citation>
    <scope>NUCLEOTIDE SEQUENCE [LARGE SCALE GENOMIC DNA]</scope>
    <source>
        <strain evidence="10 11">KACC 23027</strain>
    </source>
</reference>
<keyword evidence="2" id="KW-1003">Cell membrane</keyword>
<feature type="transmembrane region" description="Helical" evidence="8">
    <location>
        <begin position="884"/>
        <end position="905"/>
    </location>
</feature>
<organism evidence="10 11">
    <name type="scientific">Microbacterium horticulturae</name>
    <dbReference type="NCBI Taxonomy" id="3028316"/>
    <lineage>
        <taxon>Bacteria</taxon>
        <taxon>Bacillati</taxon>
        <taxon>Actinomycetota</taxon>
        <taxon>Actinomycetes</taxon>
        <taxon>Micrococcales</taxon>
        <taxon>Microbacteriaceae</taxon>
        <taxon>Microbacterium</taxon>
    </lineage>
</organism>
<name>A0ABY8BZ36_9MICO</name>